<accession>A0A1E4T556</accession>
<name>A0A1E4T556_9ASCO</name>
<gene>
    <name evidence="1" type="ORF">CANARDRAFT_27257</name>
</gene>
<dbReference type="PANTHER" id="PTHR14614">
    <property type="entry name" value="HEPATOCELLULAR CARCINOMA-ASSOCIATED ANTIGEN"/>
    <property type="match status" value="1"/>
</dbReference>
<reference evidence="2" key="1">
    <citation type="submission" date="2016-04" db="EMBL/GenBank/DDBJ databases">
        <title>Comparative genomics of biotechnologically important yeasts.</title>
        <authorList>
            <consortium name="DOE Joint Genome Institute"/>
            <person name="Riley R."/>
            <person name="Haridas S."/>
            <person name="Wolfe K.H."/>
            <person name="Lopes M.R."/>
            <person name="Hittinger C.T."/>
            <person name="Goker M."/>
            <person name="Salamov A."/>
            <person name="Wisecaver J."/>
            <person name="Long T.M."/>
            <person name="Aerts A.L."/>
            <person name="Barry K."/>
            <person name="Choi C."/>
            <person name="Clum A."/>
            <person name="Coughlan A.Y."/>
            <person name="Deshpande S."/>
            <person name="Douglass A.P."/>
            <person name="Hanson S.J."/>
            <person name="Klenk H.-P."/>
            <person name="Labutti K."/>
            <person name="Lapidus A."/>
            <person name="Lindquist E."/>
            <person name="Lipzen A."/>
            <person name="Meier-Kolthoff J.P."/>
            <person name="Ohm R.A."/>
            <person name="Otillar R.P."/>
            <person name="Pangilinan J."/>
            <person name="Peng Y."/>
            <person name="Rokas A."/>
            <person name="Rosa C.A."/>
            <person name="Scheuner C."/>
            <person name="Sibirny A.A."/>
            <person name="Slot J.C."/>
            <person name="Stielow J.B."/>
            <person name="Sun H."/>
            <person name="Kurtzman C.P."/>
            <person name="Blackwell M."/>
            <person name="Grigoriev I.V."/>
            <person name="Jeffries T.W."/>
        </authorList>
    </citation>
    <scope>NUCLEOTIDE SEQUENCE [LARGE SCALE GENOMIC DNA]</scope>
    <source>
        <strain evidence="2">NRRL YB-2248</strain>
    </source>
</reference>
<evidence type="ECO:0000313" key="1">
    <source>
        <dbReference type="EMBL" id="ODV86893.1"/>
    </source>
</evidence>
<evidence type="ECO:0000313" key="2">
    <source>
        <dbReference type="Proteomes" id="UP000094801"/>
    </source>
</evidence>
<sequence>MHKPEEIESSLPPMDDESGQDTFFTSIGQSLVPSRDAHISLQGQSTFSLQAFDDIIASAYEGSNLEFDGLKIYEDGGKSGCGGVLWVAAEALTLYLLQNWDSLVLDLAENHGITGGVRKVVEIGSGTGITGIALGLIMKNLKSSIINTPEIYITDIDDLIPILDKNVQLNNVGDIVKAKELFWGEELPVEFSSDVDLILAADCVYNEKAFDILCQTLVDLSSTNLLNSGRDTVILFASRHRRKADMRFFKKARKYFDFGEITDYPRYNDFRVQNVHLFKMSLKKSKLNAKVI</sequence>
<dbReference type="PANTHER" id="PTHR14614:SF152">
    <property type="entry name" value="PROTEIN-LYSINE N-METHYLTRANSFERASE EFM6"/>
    <property type="match status" value="1"/>
</dbReference>
<proteinExistence type="predicted"/>
<dbReference type="AlphaFoldDB" id="A0A1E4T556"/>
<keyword evidence="2" id="KW-1185">Reference proteome</keyword>
<dbReference type="Proteomes" id="UP000094801">
    <property type="component" value="Unassembled WGS sequence"/>
</dbReference>
<dbReference type="Pfam" id="PF10294">
    <property type="entry name" value="Methyltransf_16"/>
    <property type="match status" value="1"/>
</dbReference>
<dbReference type="GO" id="GO:0008757">
    <property type="term" value="F:S-adenosylmethionine-dependent methyltransferase activity"/>
    <property type="evidence" value="ECO:0007669"/>
    <property type="project" value="UniProtKB-ARBA"/>
</dbReference>
<protein>
    <recommendedName>
        <fullName evidence="3">Protein-lysine N-methyltransferase EFM6</fullName>
    </recommendedName>
</protein>
<organism evidence="1 2">
    <name type="scientific">[Candida] arabinofermentans NRRL YB-2248</name>
    <dbReference type="NCBI Taxonomy" id="983967"/>
    <lineage>
        <taxon>Eukaryota</taxon>
        <taxon>Fungi</taxon>
        <taxon>Dikarya</taxon>
        <taxon>Ascomycota</taxon>
        <taxon>Saccharomycotina</taxon>
        <taxon>Pichiomycetes</taxon>
        <taxon>Pichiales</taxon>
        <taxon>Pichiaceae</taxon>
        <taxon>Ogataea</taxon>
        <taxon>Ogataea/Candida clade</taxon>
    </lineage>
</organism>
<dbReference type="GO" id="GO:0005829">
    <property type="term" value="C:cytosol"/>
    <property type="evidence" value="ECO:0007669"/>
    <property type="project" value="TreeGrafter"/>
</dbReference>
<dbReference type="EMBL" id="KV453849">
    <property type="protein sequence ID" value="ODV86893.1"/>
    <property type="molecule type" value="Genomic_DNA"/>
</dbReference>
<dbReference type="InterPro" id="IPR019410">
    <property type="entry name" value="Methyltransf_16"/>
</dbReference>
<dbReference type="Gene3D" id="3.40.50.150">
    <property type="entry name" value="Vaccinia Virus protein VP39"/>
    <property type="match status" value="1"/>
</dbReference>
<dbReference type="STRING" id="983967.A0A1E4T556"/>
<dbReference type="InterPro" id="IPR029063">
    <property type="entry name" value="SAM-dependent_MTases_sf"/>
</dbReference>
<dbReference type="SUPFAM" id="SSF53335">
    <property type="entry name" value="S-adenosyl-L-methionine-dependent methyltransferases"/>
    <property type="match status" value="1"/>
</dbReference>
<evidence type="ECO:0008006" key="3">
    <source>
        <dbReference type="Google" id="ProtNLM"/>
    </source>
</evidence>
<dbReference type="OrthoDB" id="407325at2759"/>